<evidence type="ECO:0000256" key="3">
    <source>
        <dbReference type="ARBA" id="ARBA00022946"/>
    </source>
</evidence>
<accession>A0A2G9T6Z4</accession>
<evidence type="ECO:0000313" key="9">
    <source>
        <dbReference type="Proteomes" id="UP000230423"/>
    </source>
</evidence>
<proteinExistence type="inferred from homology"/>
<organism evidence="8 9">
    <name type="scientific">Teladorsagia circumcincta</name>
    <name type="common">Brown stomach worm</name>
    <name type="synonym">Ostertagia circumcincta</name>
    <dbReference type="NCBI Taxonomy" id="45464"/>
    <lineage>
        <taxon>Eukaryota</taxon>
        <taxon>Metazoa</taxon>
        <taxon>Ecdysozoa</taxon>
        <taxon>Nematoda</taxon>
        <taxon>Chromadorea</taxon>
        <taxon>Rhabditida</taxon>
        <taxon>Rhabditina</taxon>
        <taxon>Rhabditomorpha</taxon>
        <taxon>Strongyloidea</taxon>
        <taxon>Trichostrongylidae</taxon>
        <taxon>Teladorsagia</taxon>
    </lineage>
</organism>
<dbReference type="PRINTS" id="PR01716">
    <property type="entry name" value="DEATHASSOCP3"/>
</dbReference>
<dbReference type="InterPro" id="IPR008092">
    <property type="entry name" value="Ribosomal_mS29_met"/>
</dbReference>
<dbReference type="InterPro" id="IPR019368">
    <property type="entry name" value="Ribosomal_mS29"/>
</dbReference>
<evidence type="ECO:0000256" key="1">
    <source>
        <dbReference type="ARBA" id="ARBA00004173"/>
    </source>
</evidence>
<evidence type="ECO:0000256" key="6">
    <source>
        <dbReference type="ARBA" id="ARBA00023274"/>
    </source>
</evidence>
<feature type="non-terminal residue" evidence="8">
    <location>
        <position position="147"/>
    </location>
</feature>
<reference evidence="8 9" key="1">
    <citation type="submission" date="2015-09" db="EMBL/GenBank/DDBJ databases">
        <title>Draft genome of the parasitic nematode Teladorsagia circumcincta isolate WARC Sus (inbred).</title>
        <authorList>
            <person name="Mitreva M."/>
        </authorList>
    </citation>
    <scope>NUCLEOTIDE SEQUENCE [LARGE SCALE GENOMIC DNA]</scope>
    <source>
        <strain evidence="8 9">S</strain>
    </source>
</reference>
<dbReference type="Proteomes" id="UP000230423">
    <property type="component" value="Unassembled WGS sequence"/>
</dbReference>
<dbReference type="EMBL" id="KZ408089">
    <property type="protein sequence ID" value="PIO53704.1"/>
    <property type="molecule type" value="Genomic_DNA"/>
</dbReference>
<gene>
    <name evidence="8" type="ORF">TELCIR_24951</name>
</gene>
<sequence>MLEDVLTEQFSISDIGRLYKISKEDFKALDYKLTLPRFLARQNDTLDELVTMIREPLIEVSMCMNAVRQSFPALRLVLWGPFGTGKTVTLNQAVHLAYTKKMVIIQLRSAMTLTRNVKEVEMSTFKQGRINDPVNAVAILQQFKEQA</sequence>
<evidence type="ECO:0000313" key="8">
    <source>
        <dbReference type="EMBL" id="PIO53704.1"/>
    </source>
</evidence>
<dbReference type="InterPro" id="IPR027417">
    <property type="entry name" value="P-loop_NTPase"/>
</dbReference>
<dbReference type="SUPFAM" id="SSF52540">
    <property type="entry name" value="P-loop containing nucleoside triphosphate hydrolases"/>
    <property type="match status" value="1"/>
</dbReference>
<protein>
    <recommendedName>
        <fullName evidence="7">Small ribosomal subunit protein mS29</fullName>
    </recommendedName>
</protein>
<dbReference type="Pfam" id="PF10236">
    <property type="entry name" value="DAP3"/>
    <property type="match status" value="1"/>
</dbReference>
<keyword evidence="3" id="KW-0809">Transit peptide</keyword>
<dbReference type="PANTHER" id="PTHR12810">
    <property type="entry name" value="MITOCHONDRIAL 28S RIBOSOMAL PROTEIN S29"/>
    <property type="match status" value="1"/>
</dbReference>
<keyword evidence="6" id="KW-0687">Ribonucleoprotein</keyword>
<name>A0A2G9T6Z4_TELCI</name>
<keyword evidence="9" id="KW-1185">Reference proteome</keyword>
<keyword evidence="5" id="KW-0496">Mitochondrion</keyword>
<dbReference type="AlphaFoldDB" id="A0A2G9T6Z4"/>
<dbReference type="OrthoDB" id="274828at2759"/>
<dbReference type="GO" id="GO:0005763">
    <property type="term" value="C:mitochondrial small ribosomal subunit"/>
    <property type="evidence" value="ECO:0007669"/>
    <property type="project" value="TreeGrafter"/>
</dbReference>
<comment type="similarity">
    <text evidence="2">Belongs to the mitochondrion-specific ribosomal protein mS29 family.</text>
</comment>
<dbReference type="GO" id="GO:0003735">
    <property type="term" value="F:structural constituent of ribosome"/>
    <property type="evidence" value="ECO:0007669"/>
    <property type="project" value="TreeGrafter"/>
</dbReference>
<keyword evidence="4" id="KW-0689">Ribosomal protein</keyword>
<evidence type="ECO:0000256" key="2">
    <source>
        <dbReference type="ARBA" id="ARBA00009863"/>
    </source>
</evidence>
<comment type="subcellular location">
    <subcellularLocation>
        <location evidence="1">Mitochondrion</location>
    </subcellularLocation>
</comment>
<evidence type="ECO:0000256" key="5">
    <source>
        <dbReference type="ARBA" id="ARBA00023128"/>
    </source>
</evidence>
<evidence type="ECO:0000256" key="4">
    <source>
        <dbReference type="ARBA" id="ARBA00022980"/>
    </source>
</evidence>
<evidence type="ECO:0000256" key="7">
    <source>
        <dbReference type="ARBA" id="ARBA00035140"/>
    </source>
</evidence>
<dbReference type="PANTHER" id="PTHR12810:SF0">
    <property type="entry name" value="SMALL RIBOSOMAL SUBUNIT PROTEIN MS29"/>
    <property type="match status" value="1"/>
</dbReference>
<dbReference type="GO" id="GO:0006915">
    <property type="term" value="P:apoptotic process"/>
    <property type="evidence" value="ECO:0007669"/>
    <property type="project" value="InterPro"/>
</dbReference>